<dbReference type="PANTHER" id="PTHR24201">
    <property type="entry name" value="ANK_REP_REGION DOMAIN-CONTAINING PROTEIN"/>
    <property type="match status" value="1"/>
</dbReference>
<dbReference type="Pfam" id="PF13637">
    <property type="entry name" value="Ank_4"/>
    <property type="match status" value="1"/>
</dbReference>
<name>A0A813G8V8_POLGL</name>
<dbReference type="Gene3D" id="1.25.40.20">
    <property type="entry name" value="Ankyrin repeat-containing domain"/>
    <property type="match status" value="2"/>
</dbReference>
<dbReference type="SUPFAM" id="SSF48403">
    <property type="entry name" value="Ankyrin repeat"/>
    <property type="match status" value="1"/>
</dbReference>
<dbReference type="AlphaFoldDB" id="A0A813G8V8"/>
<evidence type="ECO:0000256" key="1">
    <source>
        <dbReference type="ARBA" id="ARBA00022737"/>
    </source>
</evidence>
<evidence type="ECO:0000313" key="4">
    <source>
        <dbReference type="EMBL" id="CAE8621512.1"/>
    </source>
</evidence>
<proteinExistence type="predicted"/>
<gene>
    <name evidence="4" type="ORF">PGLA1383_LOCUS39031</name>
</gene>
<protein>
    <submittedName>
        <fullName evidence="4">Uncharacterized protein</fullName>
    </submittedName>
</protein>
<evidence type="ECO:0000256" key="2">
    <source>
        <dbReference type="ARBA" id="ARBA00023043"/>
    </source>
</evidence>
<dbReference type="InterPro" id="IPR036770">
    <property type="entry name" value="Ankyrin_rpt-contain_sf"/>
</dbReference>
<evidence type="ECO:0000313" key="5">
    <source>
        <dbReference type="Proteomes" id="UP000654075"/>
    </source>
</evidence>
<dbReference type="OrthoDB" id="438601at2759"/>
<dbReference type="Proteomes" id="UP000654075">
    <property type="component" value="Unassembled WGS sequence"/>
</dbReference>
<dbReference type="InterPro" id="IPR050776">
    <property type="entry name" value="Ank_Repeat/CDKN_Inhibitor"/>
</dbReference>
<sequence length="223" mass="24196">MPPVYAAALEGVERHGWRAVYPDGEPAWSILHWAAMEGHPDVCRRLLASSADPRCQDDRGWSPLDCAEEAGQVEVWHMLSQAAANETLSEVPASGISAASEGSSRPEEVEVLPPVLAAAVSAVERYGWHAVHEGKSEWTALHWAAIEGRSAVCMRLLQHRADPLQPDNVGRTALDYAKEAGHADTWKLLNESIQVPVAASSAAAQGPSAYPMSLRMPPREVRR</sequence>
<dbReference type="SMART" id="SM00248">
    <property type="entry name" value="ANK"/>
    <property type="match status" value="4"/>
</dbReference>
<dbReference type="PROSITE" id="PS50088">
    <property type="entry name" value="ANK_REPEAT"/>
    <property type="match status" value="1"/>
</dbReference>
<dbReference type="InterPro" id="IPR002110">
    <property type="entry name" value="Ankyrin_rpt"/>
</dbReference>
<dbReference type="Pfam" id="PF12796">
    <property type="entry name" value="Ank_2"/>
    <property type="match status" value="1"/>
</dbReference>
<comment type="caution">
    <text evidence="4">The sequence shown here is derived from an EMBL/GenBank/DDBJ whole genome shotgun (WGS) entry which is preliminary data.</text>
</comment>
<dbReference type="EMBL" id="CAJNNV010027764">
    <property type="protein sequence ID" value="CAE8621512.1"/>
    <property type="molecule type" value="Genomic_DNA"/>
</dbReference>
<feature type="repeat" description="ANK" evidence="3">
    <location>
        <begin position="26"/>
        <end position="58"/>
    </location>
</feature>
<keyword evidence="5" id="KW-1185">Reference proteome</keyword>
<keyword evidence="1" id="KW-0677">Repeat</keyword>
<reference evidence="4" key="1">
    <citation type="submission" date="2021-02" db="EMBL/GenBank/DDBJ databases">
        <authorList>
            <person name="Dougan E. K."/>
            <person name="Rhodes N."/>
            <person name="Thang M."/>
            <person name="Chan C."/>
        </authorList>
    </citation>
    <scope>NUCLEOTIDE SEQUENCE</scope>
</reference>
<organism evidence="4 5">
    <name type="scientific">Polarella glacialis</name>
    <name type="common">Dinoflagellate</name>
    <dbReference type="NCBI Taxonomy" id="89957"/>
    <lineage>
        <taxon>Eukaryota</taxon>
        <taxon>Sar</taxon>
        <taxon>Alveolata</taxon>
        <taxon>Dinophyceae</taxon>
        <taxon>Suessiales</taxon>
        <taxon>Suessiaceae</taxon>
        <taxon>Polarella</taxon>
    </lineage>
</organism>
<accession>A0A813G8V8</accession>
<evidence type="ECO:0000256" key="3">
    <source>
        <dbReference type="PROSITE-ProRule" id="PRU00023"/>
    </source>
</evidence>
<dbReference type="PANTHER" id="PTHR24201:SF15">
    <property type="entry name" value="ANKYRIN REPEAT DOMAIN-CONTAINING PROTEIN 66"/>
    <property type="match status" value="1"/>
</dbReference>
<keyword evidence="2 3" id="KW-0040">ANK repeat</keyword>